<evidence type="ECO:0000313" key="5">
    <source>
        <dbReference type="Proteomes" id="UP000245884"/>
    </source>
</evidence>
<dbReference type="AlphaFoldDB" id="A0A316UXZ7"/>
<dbReference type="STRING" id="1569628.A0A316UXZ7"/>
<dbReference type="InterPro" id="IPR050771">
    <property type="entry name" value="Alpha-ketoacid_DH_E1_comp"/>
</dbReference>
<comment type="function">
    <text evidence="2">The branched-chain alpha-keto dehydrogenase complex catalyzes the overall conversion of alpha-keto acids to acyl-CoA and CO(2). It contains multiple copies of three enzymatic components: branched-chain alpha-keto acid decarboxylase (E1), lipoamide acyltransferase (E2) and lipoamide dehydrogenase (E3).</text>
</comment>
<evidence type="ECO:0000256" key="2">
    <source>
        <dbReference type="RuleBase" id="RU365014"/>
    </source>
</evidence>
<keyword evidence="5" id="KW-1185">Reference proteome</keyword>
<name>A0A316UXZ7_9BASI</name>
<dbReference type="InterPro" id="IPR001017">
    <property type="entry name" value="DH_E1"/>
</dbReference>
<dbReference type="Proteomes" id="UP000245884">
    <property type="component" value="Unassembled WGS sequence"/>
</dbReference>
<comment type="similarity">
    <text evidence="2">Belongs to the BCKDHA family.</text>
</comment>
<comment type="catalytic activity">
    <reaction evidence="2">
        <text>N(6)-[(R)-lipoyl]-L-lysyl-[protein] + 3-methyl-2-oxobutanoate + H(+) = N(6)-[(R)-S(8)-2-methylpropanoyldihydrolipoyl]-L-lysyl-[protein] + CO2</text>
        <dbReference type="Rhea" id="RHEA:13457"/>
        <dbReference type="Rhea" id="RHEA-COMP:10474"/>
        <dbReference type="Rhea" id="RHEA-COMP:10497"/>
        <dbReference type="ChEBI" id="CHEBI:11851"/>
        <dbReference type="ChEBI" id="CHEBI:15378"/>
        <dbReference type="ChEBI" id="CHEBI:16526"/>
        <dbReference type="ChEBI" id="CHEBI:83099"/>
        <dbReference type="ChEBI" id="CHEBI:83142"/>
        <dbReference type="EC" id="1.2.4.4"/>
    </reaction>
</comment>
<protein>
    <recommendedName>
        <fullName evidence="2">2-oxoisovalerate dehydrogenase subunit alpha</fullName>
        <ecNumber evidence="2">1.2.4.4</ecNumber>
    </recommendedName>
    <alternativeName>
        <fullName evidence="2">Branched-chain alpha-keto acid dehydrogenase E1 component alpha chain</fullName>
    </alternativeName>
</protein>
<dbReference type="SUPFAM" id="SSF52518">
    <property type="entry name" value="Thiamin diphosphate-binding fold (THDP-binding)"/>
    <property type="match status" value="1"/>
</dbReference>
<dbReference type="Pfam" id="PF00676">
    <property type="entry name" value="E1_dh"/>
    <property type="match status" value="1"/>
</dbReference>
<dbReference type="GO" id="GO:0003863">
    <property type="term" value="F:branched-chain 2-oxo acid dehydrogenase activity"/>
    <property type="evidence" value="ECO:0007669"/>
    <property type="project" value="UniProtKB-EC"/>
</dbReference>
<comment type="cofactor">
    <cofactor evidence="2">
        <name>thiamine diphosphate</name>
        <dbReference type="ChEBI" id="CHEBI:58937"/>
    </cofactor>
</comment>
<dbReference type="EMBL" id="KZ819662">
    <property type="protein sequence ID" value="PWN30180.1"/>
    <property type="molecule type" value="Genomic_DNA"/>
</dbReference>
<dbReference type="GeneID" id="37026055"/>
<sequence length="411" mass="45417">MRVWKDAEGNVLEAIPTFRLMDADGAAIDGMAEELIGEERALKMYKTMSLLPQLDQVCYSAQRQGRVSFWMTSYGEEAAIVGAAEALATDDEVFSQYREIGVLMHRGLGLDTCMNQVMGTTLDQGKGRQMPNHIGSRALHFHTVASPLATQIPHAAGAAYALKRTAGRENNVAACFFGEGAASEGDFHAGLNFASTLNCPVLWLARNNGFAISTASIDQYRGDGLAARGPGYGTLTIRVDGNDALAVLYAVSEAKRRSLEASRPVFLELMTYRVGHHSTSDDSGSYRPKSSVEEWTQTDNPIHRMRKYLISRGWWSDAEEADLVKTHRKDVLAAMNKAEKRHKPPLSVLFEDTWANPPPALQEQRADLKRLLEKYGEDYEPWKEALKKVDGGAKGIDYEPKDQELYGGGWP</sequence>
<keyword evidence="2" id="KW-0786">Thiamine pyrophosphate</keyword>
<evidence type="ECO:0000259" key="3">
    <source>
        <dbReference type="Pfam" id="PF00676"/>
    </source>
</evidence>
<dbReference type="Gene3D" id="3.40.50.970">
    <property type="match status" value="1"/>
</dbReference>
<proteinExistence type="inferred from homology"/>
<dbReference type="EC" id="1.2.4.4" evidence="2"/>
<keyword evidence="1 2" id="KW-0560">Oxidoreductase</keyword>
<dbReference type="OrthoDB" id="3845at2759"/>
<organism evidence="4 5">
    <name type="scientific">Jaminaea rosea</name>
    <dbReference type="NCBI Taxonomy" id="1569628"/>
    <lineage>
        <taxon>Eukaryota</taxon>
        <taxon>Fungi</taxon>
        <taxon>Dikarya</taxon>
        <taxon>Basidiomycota</taxon>
        <taxon>Ustilaginomycotina</taxon>
        <taxon>Exobasidiomycetes</taxon>
        <taxon>Microstromatales</taxon>
        <taxon>Microstromatales incertae sedis</taxon>
        <taxon>Jaminaea</taxon>
    </lineage>
</organism>
<gene>
    <name evidence="4" type="ORF">BDZ90DRAFT_215478</name>
</gene>
<accession>A0A316UXZ7</accession>
<dbReference type="FunFam" id="3.40.50.970:FF:000055">
    <property type="entry name" value="2-oxoisovalerate dehydrogenase subunit alpha"/>
    <property type="match status" value="1"/>
</dbReference>
<dbReference type="RefSeq" id="XP_025364792.1">
    <property type="nucleotide sequence ID" value="XM_025504232.1"/>
</dbReference>
<dbReference type="GO" id="GO:0009083">
    <property type="term" value="P:branched-chain amino acid catabolic process"/>
    <property type="evidence" value="ECO:0007669"/>
    <property type="project" value="TreeGrafter"/>
</dbReference>
<feature type="domain" description="Dehydrogenase E1 component" evidence="3">
    <location>
        <begin position="45"/>
        <end position="345"/>
    </location>
</feature>
<evidence type="ECO:0000313" key="4">
    <source>
        <dbReference type="EMBL" id="PWN30180.1"/>
    </source>
</evidence>
<dbReference type="PANTHER" id="PTHR43380">
    <property type="entry name" value="2-OXOISOVALERATE DEHYDROGENASE SUBUNIT ALPHA, MITOCHONDRIAL"/>
    <property type="match status" value="1"/>
</dbReference>
<reference evidence="4 5" key="1">
    <citation type="journal article" date="2018" name="Mol. Biol. Evol.">
        <title>Broad Genomic Sampling Reveals a Smut Pathogenic Ancestry of the Fungal Clade Ustilaginomycotina.</title>
        <authorList>
            <person name="Kijpornyongpan T."/>
            <person name="Mondo S.J."/>
            <person name="Barry K."/>
            <person name="Sandor L."/>
            <person name="Lee J."/>
            <person name="Lipzen A."/>
            <person name="Pangilinan J."/>
            <person name="LaButti K."/>
            <person name="Hainaut M."/>
            <person name="Henrissat B."/>
            <person name="Grigoriev I.V."/>
            <person name="Spatafora J.W."/>
            <person name="Aime M.C."/>
        </authorList>
    </citation>
    <scope>NUCLEOTIDE SEQUENCE [LARGE SCALE GENOMIC DNA]</scope>
    <source>
        <strain evidence="4 5">MCA 5214</strain>
    </source>
</reference>
<dbReference type="PANTHER" id="PTHR43380:SF1">
    <property type="entry name" value="2-OXOISOVALERATE DEHYDROGENASE SUBUNIT ALPHA, MITOCHONDRIAL"/>
    <property type="match status" value="1"/>
</dbReference>
<evidence type="ECO:0000256" key="1">
    <source>
        <dbReference type="ARBA" id="ARBA00023002"/>
    </source>
</evidence>
<dbReference type="CDD" id="cd02000">
    <property type="entry name" value="TPP_E1_PDC_ADC_BCADC"/>
    <property type="match status" value="1"/>
</dbReference>
<dbReference type="InterPro" id="IPR029061">
    <property type="entry name" value="THDP-binding"/>
</dbReference>